<dbReference type="Proteomes" id="UP000463700">
    <property type="component" value="Unassembled WGS sequence"/>
</dbReference>
<comment type="caution">
    <text evidence="2">The sequence shown here is derived from an EMBL/GenBank/DDBJ whole genome shotgun (WGS) entry which is preliminary data.</text>
</comment>
<dbReference type="Gene3D" id="3.30.750.24">
    <property type="entry name" value="STAS domain"/>
    <property type="match status" value="1"/>
</dbReference>
<dbReference type="Pfam" id="PF13466">
    <property type="entry name" value="STAS_2"/>
    <property type="match status" value="1"/>
</dbReference>
<dbReference type="InterPro" id="IPR036513">
    <property type="entry name" value="STAS_dom_sf"/>
</dbReference>
<dbReference type="OrthoDB" id="9154396at2"/>
<dbReference type="PROSITE" id="PS50801">
    <property type="entry name" value="STAS"/>
    <property type="match status" value="1"/>
</dbReference>
<dbReference type="InterPro" id="IPR002645">
    <property type="entry name" value="STAS_dom"/>
</dbReference>
<dbReference type="InterPro" id="IPR058548">
    <property type="entry name" value="MlaB-like_STAS"/>
</dbReference>
<feature type="domain" description="STAS" evidence="1">
    <location>
        <begin position="1"/>
        <end position="108"/>
    </location>
</feature>
<dbReference type="AlphaFoldDB" id="A0A6N6W6D0"/>
<dbReference type="PANTHER" id="PTHR35849">
    <property type="entry name" value="BLR2341 PROTEIN"/>
    <property type="match status" value="1"/>
</dbReference>
<proteinExistence type="predicted"/>
<gene>
    <name evidence="2" type="ORF">FSO04_34960</name>
</gene>
<sequence>MTSRGTVQLDGELTIYRVLELKDTLLVALRGVGALTVDLSAVTAIDSAGVQLLVAAQRMAAEKGQVFRIVDCSSTVAEVFALFDITALFDEHPSDAGLNVVRFAEKCS</sequence>
<evidence type="ECO:0000259" key="1">
    <source>
        <dbReference type="PROSITE" id="PS50801"/>
    </source>
</evidence>
<evidence type="ECO:0000313" key="3">
    <source>
        <dbReference type="Proteomes" id="UP000463700"/>
    </source>
</evidence>
<evidence type="ECO:0000313" key="2">
    <source>
        <dbReference type="EMBL" id="KAE8755334.1"/>
    </source>
</evidence>
<dbReference type="RefSeq" id="WP_154566091.1">
    <property type="nucleotide sequence ID" value="NZ_VOSW01000092.1"/>
</dbReference>
<dbReference type="InterPro" id="IPR052746">
    <property type="entry name" value="MlaB_ABC_Transporter"/>
</dbReference>
<organism evidence="2 3">
    <name type="scientific">Paraburkholderia madseniana</name>
    <dbReference type="NCBI Taxonomy" id="2599607"/>
    <lineage>
        <taxon>Bacteria</taxon>
        <taxon>Pseudomonadati</taxon>
        <taxon>Pseudomonadota</taxon>
        <taxon>Betaproteobacteria</taxon>
        <taxon>Burkholderiales</taxon>
        <taxon>Burkholderiaceae</taxon>
        <taxon>Paraburkholderia</taxon>
    </lineage>
</organism>
<dbReference type="CDD" id="cd07043">
    <property type="entry name" value="STAS_anti-anti-sigma_factors"/>
    <property type="match status" value="1"/>
</dbReference>
<protein>
    <submittedName>
        <fullName evidence="2">STAS domain-containing protein</fullName>
    </submittedName>
</protein>
<reference evidence="2 3" key="1">
    <citation type="journal article" date="2020" name="Int. J. Syst. Evol. Microbiol.">
        <title>Paraburkholderia madseniana sp. nov., a phenolic acid-degrading bacterium isolated from acidic forest soil.</title>
        <authorList>
            <person name="Wilhelm R.C."/>
            <person name="Murphy S.J.L."/>
            <person name="Feriancek N.M."/>
            <person name="Karasz D.C."/>
            <person name="DeRito C.M."/>
            <person name="Newman J.D."/>
            <person name="Buckley D.H."/>
        </authorList>
    </citation>
    <scope>NUCLEOTIDE SEQUENCE [LARGE SCALE GENOMIC DNA]</scope>
    <source>
        <strain evidence="2 3">RP11</strain>
    </source>
</reference>
<accession>A0A6N6W6D0</accession>
<name>A0A6N6W6D0_9BURK</name>
<dbReference type="PANTHER" id="PTHR35849:SF2">
    <property type="entry name" value="BLR2341 PROTEIN"/>
    <property type="match status" value="1"/>
</dbReference>
<dbReference type="EMBL" id="VOSW01000092">
    <property type="protein sequence ID" value="KAE8755334.1"/>
    <property type="molecule type" value="Genomic_DNA"/>
</dbReference>
<dbReference type="SUPFAM" id="SSF52091">
    <property type="entry name" value="SpoIIaa-like"/>
    <property type="match status" value="1"/>
</dbReference>